<feature type="transmembrane region" description="Helical" evidence="1">
    <location>
        <begin position="149"/>
        <end position="166"/>
    </location>
</feature>
<dbReference type="PROSITE" id="PS51257">
    <property type="entry name" value="PROKAR_LIPOPROTEIN"/>
    <property type="match status" value="1"/>
</dbReference>
<evidence type="ECO:0008006" key="5">
    <source>
        <dbReference type="Google" id="ProtNLM"/>
    </source>
</evidence>
<protein>
    <recommendedName>
        <fullName evidence="5">Glycine zipper family protein</fullName>
    </recommendedName>
</protein>
<comment type="caution">
    <text evidence="3">The sequence shown here is derived from an EMBL/GenBank/DDBJ whole genome shotgun (WGS) entry which is preliminary data.</text>
</comment>
<dbReference type="Proteomes" id="UP000606008">
    <property type="component" value="Unassembled WGS sequence"/>
</dbReference>
<evidence type="ECO:0000256" key="1">
    <source>
        <dbReference type="SAM" id="Phobius"/>
    </source>
</evidence>
<feature type="transmembrane region" description="Helical" evidence="1">
    <location>
        <begin position="115"/>
        <end position="134"/>
    </location>
</feature>
<keyword evidence="1" id="KW-1133">Transmembrane helix</keyword>
<gene>
    <name evidence="3" type="ORF">F7231_12540</name>
</gene>
<feature type="chain" id="PRO_5047386219" description="Glycine zipper family protein" evidence="2">
    <location>
        <begin position="19"/>
        <end position="203"/>
    </location>
</feature>
<dbReference type="RefSeq" id="WP_166692147.1">
    <property type="nucleotide sequence ID" value="NZ_WAEL01000004.1"/>
</dbReference>
<feature type="signal peptide" evidence="2">
    <location>
        <begin position="1"/>
        <end position="18"/>
    </location>
</feature>
<accession>A0ABX0QFJ9</accession>
<dbReference type="EMBL" id="WAEL01000004">
    <property type="protein sequence ID" value="NID10999.1"/>
    <property type="molecule type" value="Genomic_DNA"/>
</dbReference>
<keyword evidence="2" id="KW-0732">Signal</keyword>
<name>A0ABX0QFJ9_9BACT</name>
<keyword evidence="1" id="KW-0472">Membrane</keyword>
<evidence type="ECO:0000256" key="2">
    <source>
        <dbReference type="SAM" id="SignalP"/>
    </source>
</evidence>
<sequence>MKLVAIIALSVGVTASCAAQVQLVNGSVDFATLRQYVTTVRPVGGTKAASGILFAVTDSAVVLASVAGLKAKLKAILSEHNGTLPPIDSLRVRLQLQTIPYSGIRRLSIHRRGTAVKGVLLGIGLGAIVGVVQGSDEPGWFSFSAGDKAVVFGLIGALVGLVSGVASTKSVNARQQAVAAELQGPFRKQAIVEQLKVANLYQY</sequence>
<proteinExistence type="predicted"/>
<organism evidence="3 4">
    <name type="scientific">Fibrivirga algicola</name>
    <dbReference type="NCBI Taxonomy" id="2950420"/>
    <lineage>
        <taxon>Bacteria</taxon>
        <taxon>Pseudomonadati</taxon>
        <taxon>Bacteroidota</taxon>
        <taxon>Cytophagia</taxon>
        <taxon>Cytophagales</taxon>
        <taxon>Spirosomataceae</taxon>
        <taxon>Fibrivirga</taxon>
    </lineage>
</organism>
<keyword evidence="1" id="KW-0812">Transmembrane</keyword>
<evidence type="ECO:0000313" key="4">
    <source>
        <dbReference type="Proteomes" id="UP000606008"/>
    </source>
</evidence>
<keyword evidence="4" id="KW-1185">Reference proteome</keyword>
<reference evidence="3" key="1">
    <citation type="submission" date="2024-05" db="EMBL/GenBank/DDBJ databases">
        <authorList>
            <person name="Jung D.-H."/>
        </authorList>
    </citation>
    <scope>NUCLEOTIDE SEQUENCE</scope>
    <source>
        <strain evidence="3">JA-25</strain>
    </source>
</reference>
<evidence type="ECO:0000313" key="3">
    <source>
        <dbReference type="EMBL" id="NID10999.1"/>
    </source>
</evidence>